<sequence>MNSRINIWVSGVSIITKLQIQSFSISFTFLINLEVVICINSFKMSLGEERLVPTKWLSIFCKYSKA</sequence>
<reference evidence="2" key="1">
    <citation type="submission" date="2018-05" db="EMBL/GenBank/DDBJ databases">
        <authorList>
            <person name="Lanie J.A."/>
            <person name="Ng W.-L."/>
            <person name="Kazmierczak K.M."/>
            <person name="Andrzejewski T.M."/>
            <person name="Davidsen T.M."/>
            <person name="Wayne K.J."/>
            <person name="Tettelin H."/>
            <person name="Glass J.I."/>
            <person name="Rusch D."/>
            <person name="Podicherti R."/>
            <person name="Tsui H.-C.T."/>
            <person name="Winkler M.E."/>
        </authorList>
    </citation>
    <scope>NUCLEOTIDE SEQUENCE</scope>
</reference>
<gene>
    <name evidence="2" type="ORF">METZ01_LOCUS8154</name>
</gene>
<evidence type="ECO:0000256" key="1">
    <source>
        <dbReference type="SAM" id="Phobius"/>
    </source>
</evidence>
<keyword evidence="1" id="KW-0472">Membrane</keyword>
<protein>
    <submittedName>
        <fullName evidence="2">Uncharacterized protein</fullName>
    </submittedName>
</protein>
<keyword evidence="1" id="KW-1133">Transmembrane helix</keyword>
<feature type="transmembrane region" description="Helical" evidence="1">
    <location>
        <begin position="20"/>
        <end position="42"/>
    </location>
</feature>
<accession>A0A381NLA8</accession>
<keyword evidence="1" id="KW-0812">Transmembrane</keyword>
<evidence type="ECO:0000313" key="2">
    <source>
        <dbReference type="EMBL" id="SUZ55300.1"/>
    </source>
</evidence>
<dbReference type="AlphaFoldDB" id="A0A381NLA8"/>
<name>A0A381NLA8_9ZZZZ</name>
<dbReference type="EMBL" id="UINC01000439">
    <property type="protein sequence ID" value="SUZ55300.1"/>
    <property type="molecule type" value="Genomic_DNA"/>
</dbReference>
<organism evidence="2">
    <name type="scientific">marine metagenome</name>
    <dbReference type="NCBI Taxonomy" id="408172"/>
    <lineage>
        <taxon>unclassified sequences</taxon>
        <taxon>metagenomes</taxon>
        <taxon>ecological metagenomes</taxon>
    </lineage>
</organism>
<proteinExistence type="predicted"/>